<dbReference type="PANTHER" id="PTHR14969">
    <property type="entry name" value="SPHINGOSINE-1-PHOSPHATE PHOSPHOHYDROLASE"/>
    <property type="match status" value="1"/>
</dbReference>
<evidence type="ECO:0000313" key="3">
    <source>
        <dbReference type="EMBL" id="KJF16854.1"/>
    </source>
</evidence>
<dbReference type="STRING" id="1280514.AXFE_22750"/>
<accession>A0A0D8HG92</accession>
<evidence type="ECO:0000313" key="4">
    <source>
        <dbReference type="Proteomes" id="UP000032360"/>
    </source>
</evidence>
<feature type="transmembrane region" description="Helical" evidence="1">
    <location>
        <begin position="59"/>
        <end position="81"/>
    </location>
</feature>
<feature type="transmembrane region" description="Helical" evidence="1">
    <location>
        <begin position="21"/>
        <end position="47"/>
    </location>
</feature>
<gene>
    <name evidence="3" type="primary">bcrC</name>
    <name evidence="3" type="ORF">AXFE_22750</name>
</gene>
<dbReference type="Proteomes" id="UP000032360">
    <property type="component" value="Unassembled WGS sequence"/>
</dbReference>
<proteinExistence type="predicted"/>
<keyword evidence="1" id="KW-1133">Transmembrane helix</keyword>
<dbReference type="SUPFAM" id="SSF48317">
    <property type="entry name" value="Acid phosphatase/Vanadium-dependent haloperoxidase"/>
    <property type="match status" value="1"/>
</dbReference>
<keyword evidence="1" id="KW-0472">Membrane</keyword>
<sequence>MNSLDRSLYESVNRFARNTSFAHGFMSAYAVYGGLVVLGLLGFWAFFRARNVGALQSARVVWVGAATLIALGLNQPIIHFFGRPRPYNSIPGMEVLIARANDFSFPSDHGTVAGAMIVGLLLVDRKVGIFAAVFGLFLGFARVYVGAHYPGDIVAGLIWAGLFVAVTLPLATKLLSRPAEYLLHTGFAPVISSGGRRAI</sequence>
<dbReference type="PANTHER" id="PTHR14969:SF13">
    <property type="entry name" value="AT30094P"/>
    <property type="match status" value="1"/>
</dbReference>
<dbReference type="AlphaFoldDB" id="A0A0D8HG92"/>
<feature type="transmembrane region" description="Helical" evidence="1">
    <location>
        <begin position="127"/>
        <end position="147"/>
    </location>
</feature>
<dbReference type="GO" id="GO:0050380">
    <property type="term" value="F:undecaprenyl-diphosphatase activity"/>
    <property type="evidence" value="ECO:0007669"/>
    <property type="project" value="UniProtKB-EC"/>
</dbReference>
<dbReference type="Gene3D" id="1.20.144.10">
    <property type="entry name" value="Phosphatidic acid phosphatase type 2/haloperoxidase"/>
    <property type="match status" value="1"/>
</dbReference>
<feature type="transmembrane region" description="Helical" evidence="1">
    <location>
        <begin position="153"/>
        <end position="171"/>
    </location>
</feature>
<name>A0A0D8HG92_9ACTN</name>
<comment type="caution">
    <text evidence="3">The sequence shown here is derived from an EMBL/GenBank/DDBJ whole genome shotgun (WGS) entry which is preliminary data.</text>
</comment>
<keyword evidence="3" id="KW-0378">Hydrolase</keyword>
<reference evidence="3 4" key="1">
    <citation type="submission" date="2015-01" db="EMBL/GenBank/DDBJ databases">
        <title>Draft genome of the acidophilic iron oxidizer Acidithrix ferrooxidans strain Py-F3.</title>
        <authorList>
            <person name="Poehlein A."/>
            <person name="Eisen S."/>
            <person name="Schloemann M."/>
            <person name="Johnson B.D."/>
            <person name="Daniel R."/>
            <person name="Muehling M."/>
        </authorList>
    </citation>
    <scope>NUCLEOTIDE SEQUENCE [LARGE SCALE GENOMIC DNA]</scope>
    <source>
        <strain evidence="3 4">Py-F3</strain>
    </source>
</reference>
<dbReference type="Pfam" id="PF01569">
    <property type="entry name" value="PAP2"/>
    <property type="match status" value="1"/>
</dbReference>
<evidence type="ECO:0000259" key="2">
    <source>
        <dbReference type="SMART" id="SM00014"/>
    </source>
</evidence>
<keyword evidence="4" id="KW-1185">Reference proteome</keyword>
<dbReference type="SMART" id="SM00014">
    <property type="entry name" value="acidPPc"/>
    <property type="match status" value="1"/>
</dbReference>
<dbReference type="InterPro" id="IPR000326">
    <property type="entry name" value="PAP2/HPO"/>
</dbReference>
<dbReference type="EMBL" id="JXYS01000072">
    <property type="protein sequence ID" value="KJF16854.1"/>
    <property type="molecule type" value="Genomic_DNA"/>
</dbReference>
<dbReference type="RefSeq" id="WP_052605895.1">
    <property type="nucleotide sequence ID" value="NZ_JXYS01000072.1"/>
</dbReference>
<keyword evidence="1" id="KW-0812">Transmembrane</keyword>
<organism evidence="3 4">
    <name type="scientific">Acidithrix ferrooxidans</name>
    <dbReference type="NCBI Taxonomy" id="1280514"/>
    <lineage>
        <taxon>Bacteria</taxon>
        <taxon>Bacillati</taxon>
        <taxon>Actinomycetota</taxon>
        <taxon>Acidimicrobiia</taxon>
        <taxon>Acidimicrobiales</taxon>
        <taxon>Acidimicrobiaceae</taxon>
        <taxon>Acidithrix</taxon>
    </lineage>
</organism>
<dbReference type="InterPro" id="IPR036938">
    <property type="entry name" value="PAP2/HPO_sf"/>
</dbReference>
<evidence type="ECO:0000256" key="1">
    <source>
        <dbReference type="SAM" id="Phobius"/>
    </source>
</evidence>
<feature type="domain" description="Phosphatidic acid phosphatase type 2/haloperoxidase" evidence="2">
    <location>
        <begin position="58"/>
        <end position="168"/>
    </location>
</feature>
<dbReference type="EC" id="3.6.1.27" evidence="3"/>
<protein>
    <submittedName>
        <fullName evidence="3">Undecaprenyl-diphosphatase BcrC</fullName>
        <ecNumber evidence="3">3.6.1.27</ecNumber>
    </submittedName>
</protein>
<dbReference type="OrthoDB" id="5243958at2"/>